<evidence type="ECO:0000313" key="2">
    <source>
        <dbReference type="Proteomes" id="UP000675880"/>
    </source>
</evidence>
<name>A0ABM8QDK7_9BACT</name>
<dbReference type="Proteomes" id="UP000675880">
    <property type="component" value="Unassembled WGS sequence"/>
</dbReference>
<accession>A0ABM8QDK7</accession>
<protein>
    <submittedName>
        <fullName evidence="1">Uncharacterized protein</fullName>
    </submittedName>
</protein>
<evidence type="ECO:0000313" key="1">
    <source>
        <dbReference type="EMBL" id="CAE6691117.1"/>
    </source>
</evidence>
<proteinExistence type="predicted"/>
<comment type="caution">
    <text evidence="1">The sequence shown here is derived from an EMBL/GenBank/DDBJ whole genome shotgun (WGS) entry which is preliminary data.</text>
</comment>
<gene>
    <name evidence="1" type="ORF">NSPZN2_10227</name>
</gene>
<keyword evidence="2" id="KW-1185">Reference proteome</keyword>
<dbReference type="EMBL" id="CAJNBJ010000001">
    <property type="protein sequence ID" value="CAE6691117.1"/>
    <property type="molecule type" value="Genomic_DNA"/>
</dbReference>
<reference evidence="1 2" key="1">
    <citation type="submission" date="2021-02" db="EMBL/GenBank/DDBJ databases">
        <authorList>
            <person name="Han P."/>
        </authorList>
    </citation>
    <scope>NUCLEOTIDE SEQUENCE [LARGE SCALE GENOMIC DNA]</scope>
    <source>
        <strain evidence="1">Candidatus Nitrospira sp. ZN2</strain>
    </source>
</reference>
<sequence length="71" mass="8098">MKSAGYVVRSSRPARLFSFSLLDVLDVRLRQPHVRKATAGFGLERLASAFPQLRRRSRVAQMCAVLTREYC</sequence>
<organism evidence="1 2">
    <name type="scientific">Nitrospira defluvii</name>
    <dbReference type="NCBI Taxonomy" id="330214"/>
    <lineage>
        <taxon>Bacteria</taxon>
        <taxon>Pseudomonadati</taxon>
        <taxon>Nitrospirota</taxon>
        <taxon>Nitrospiria</taxon>
        <taxon>Nitrospirales</taxon>
        <taxon>Nitrospiraceae</taxon>
        <taxon>Nitrospira</taxon>
    </lineage>
</organism>